<evidence type="ECO:0000313" key="3">
    <source>
        <dbReference type="Proteomes" id="UP000033096"/>
    </source>
</evidence>
<keyword evidence="1" id="KW-1133">Transmembrane helix</keyword>
<accession>A0A0E3Q4H6</accession>
<sequence length="260" mass="30356">MFILEIFQSRKFQYIQLAVILFAMLTVIIMLATFLSYFSFLVFSCSGQNCTFVDLPSFVNQNSSQFVSIFANTILTLGLVIFSALSLSSSQDALRQSKKEQKIKDIENRLEKFYIPVEDIINGKLKKNREQTINGWLPTNYIGLKDLRKYSYLADKETYKAYETYIESNCQETKEITCQDKYSNKPKGFTVCEDYKSGCHHQYDKCPHNLDYCKHYNECSPKDQSGIIQDNTKCKYYINLKEKIAKDIEDYKNELLKLKK</sequence>
<dbReference type="KEGG" id="mvc:MSVAZ_2039"/>
<feature type="transmembrane region" description="Helical" evidence="1">
    <location>
        <begin position="12"/>
        <end position="38"/>
    </location>
</feature>
<name>A0A0E3Q4H6_9EURY</name>
<dbReference type="HOGENOM" id="CLU_1067986_0_0_2"/>
<keyword evidence="1" id="KW-0472">Membrane</keyword>
<dbReference type="AlphaFoldDB" id="A0A0E3Q4H6"/>
<keyword evidence="1" id="KW-0812">Transmembrane</keyword>
<protein>
    <recommendedName>
        <fullName evidence="4">Transmembrane protein</fullName>
    </recommendedName>
</protein>
<gene>
    <name evidence="2" type="ORF">MSVAZ_2039</name>
</gene>
<feature type="transmembrane region" description="Helical" evidence="1">
    <location>
        <begin position="66"/>
        <end position="88"/>
    </location>
</feature>
<evidence type="ECO:0000256" key="1">
    <source>
        <dbReference type="SAM" id="Phobius"/>
    </source>
</evidence>
<dbReference type="PATRIC" id="fig|1434123.4.peg.2488"/>
<evidence type="ECO:0000313" key="2">
    <source>
        <dbReference type="EMBL" id="AKB44308.1"/>
    </source>
</evidence>
<evidence type="ECO:0008006" key="4">
    <source>
        <dbReference type="Google" id="ProtNLM"/>
    </source>
</evidence>
<proteinExistence type="predicted"/>
<organism evidence="2 3">
    <name type="scientific">Methanosarcina vacuolata Z-761</name>
    <dbReference type="NCBI Taxonomy" id="1434123"/>
    <lineage>
        <taxon>Archaea</taxon>
        <taxon>Methanobacteriati</taxon>
        <taxon>Methanobacteriota</taxon>
        <taxon>Stenosarchaea group</taxon>
        <taxon>Methanomicrobia</taxon>
        <taxon>Methanosarcinales</taxon>
        <taxon>Methanosarcinaceae</taxon>
        <taxon>Methanosarcina</taxon>
    </lineage>
</organism>
<dbReference type="EMBL" id="CP009520">
    <property type="protein sequence ID" value="AKB44308.1"/>
    <property type="molecule type" value="Genomic_DNA"/>
</dbReference>
<keyword evidence="3" id="KW-1185">Reference proteome</keyword>
<dbReference type="Proteomes" id="UP000033096">
    <property type="component" value="Chromosome"/>
</dbReference>
<reference evidence="2 3" key="1">
    <citation type="submission" date="2014-07" db="EMBL/GenBank/DDBJ databases">
        <title>Methanogenic archaea and the global carbon cycle.</title>
        <authorList>
            <person name="Henriksen J.R."/>
            <person name="Luke J."/>
            <person name="Reinhart S."/>
            <person name="Benedict M.N."/>
            <person name="Youngblut N.D."/>
            <person name="Metcalf M.E."/>
            <person name="Whitaker R.J."/>
            <person name="Metcalf W.W."/>
        </authorList>
    </citation>
    <scope>NUCLEOTIDE SEQUENCE [LARGE SCALE GENOMIC DNA]</scope>
    <source>
        <strain evidence="2 3">Z-761</strain>
    </source>
</reference>